<name>A0ABP0TQG6_9BRYO</name>
<sequence>MTAGRRDAEGISLLSVVYGDLDSDDDLEDAAASPPPLTTAIPGDGEAAGSSIVDYAHDEAASSPEHEERETVGDGSVAVGDGDDMQVDNGQKLFCLSGKELTPSRYEGEAETSVVQDSLDNSVNPHTAEQDPLADFLPSPPHTLCSDELKAKFTKYSKLKEAGRSFNEDLRNSKGYRNPDFLQHAVTHENINQIGSCFRPDIFNPHGYEKIDFFDALVATQRRGAERTQSQCSTIDFARAPSAAGLLPDPRPKPIMPILTGQKGGFTGVTVIATHGLGEASQTTINTTTSAVTHTATTTEVSVKNEFRAGKKSKWDKATNH</sequence>
<dbReference type="InterPro" id="IPR012479">
    <property type="entry name" value="SAP30BP"/>
</dbReference>
<dbReference type="Proteomes" id="UP001497512">
    <property type="component" value="Chromosome 13"/>
</dbReference>
<keyword evidence="3" id="KW-1185">Reference proteome</keyword>
<evidence type="ECO:0000313" key="2">
    <source>
        <dbReference type="EMBL" id="CAK9202478.1"/>
    </source>
</evidence>
<dbReference type="PANTHER" id="PTHR13464">
    <property type="entry name" value="TRANSCRIPTIONAL REGULATOR PROTEIN HCNGP"/>
    <property type="match status" value="1"/>
</dbReference>
<dbReference type="Pfam" id="PF07818">
    <property type="entry name" value="HCNGP"/>
    <property type="match status" value="1"/>
</dbReference>
<accession>A0ABP0TQG6</accession>
<evidence type="ECO:0000313" key="3">
    <source>
        <dbReference type="Proteomes" id="UP001497512"/>
    </source>
</evidence>
<organism evidence="2 3">
    <name type="scientific">Sphagnum troendelagicum</name>
    <dbReference type="NCBI Taxonomy" id="128251"/>
    <lineage>
        <taxon>Eukaryota</taxon>
        <taxon>Viridiplantae</taxon>
        <taxon>Streptophyta</taxon>
        <taxon>Embryophyta</taxon>
        <taxon>Bryophyta</taxon>
        <taxon>Sphagnophytina</taxon>
        <taxon>Sphagnopsida</taxon>
        <taxon>Sphagnales</taxon>
        <taxon>Sphagnaceae</taxon>
        <taxon>Sphagnum</taxon>
    </lineage>
</organism>
<dbReference type="PANTHER" id="PTHR13464:SF0">
    <property type="entry name" value="SAP30-BINDING PROTEIN"/>
    <property type="match status" value="1"/>
</dbReference>
<proteinExistence type="predicted"/>
<dbReference type="EMBL" id="OZ019905">
    <property type="protein sequence ID" value="CAK9202478.1"/>
    <property type="molecule type" value="Genomic_DNA"/>
</dbReference>
<feature type="compositionally biased region" description="Basic and acidic residues" evidence="1">
    <location>
        <begin position="55"/>
        <end position="72"/>
    </location>
</feature>
<evidence type="ECO:0000256" key="1">
    <source>
        <dbReference type="SAM" id="MobiDB-lite"/>
    </source>
</evidence>
<evidence type="ECO:0008006" key="4">
    <source>
        <dbReference type="Google" id="ProtNLM"/>
    </source>
</evidence>
<protein>
    <recommendedName>
        <fullName evidence="4">SAP30-binding protein</fullName>
    </recommendedName>
</protein>
<reference evidence="2" key="1">
    <citation type="submission" date="2024-02" db="EMBL/GenBank/DDBJ databases">
        <authorList>
            <consortium name="ELIXIR-Norway"/>
            <consortium name="Elixir Norway"/>
        </authorList>
    </citation>
    <scope>NUCLEOTIDE SEQUENCE</scope>
</reference>
<feature type="region of interest" description="Disordered" evidence="1">
    <location>
        <begin position="23"/>
        <end position="84"/>
    </location>
</feature>
<gene>
    <name evidence="2" type="ORF">CSSPTR1EN2_LOCUS6427</name>
</gene>